<name>A0A9Q8PLD9_PASFU</name>
<protein>
    <submittedName>
        <fullName evidence="1">Uncharacterized protein</fullName>
    </submittedName>
</protein>
<organism evidence="1 2">
    <name type="scientific">Passalora fulva</name>
    <name type="common">Tomato leaf mold</name>
    <name type="synonym">Cladosporium fulvum</name>
    <dbReference type="NCBI Taxonomy" id="5499"/>
    <lineage>
        <taxon>Eukaryota</taxon>
        <taxon>Fungi</taxon>
        <taxon>Dikarya</taxon>
        <taxon>Ascomycota</taxon>
        <taxon>Pezizomycotina</taxon>
        <taxon>Dothideomycetes</taxon>
        <taxon>Dothideomycetidae</taxon>
        <taxon>Mycosphaerellales</taxon>
        <taxon>Mycosphaerellaceae</taxon>
        <taxon>Fulvia</taxon>
    </lineage>
</organism>
<dbReference type="EMBL" id="CP090174">
    <property type="protein sequence ID" value="UJO24557.1"/>
    <property type="molecule type" value="Genomic_DNA"/>
</dbReference>
<dbReference type="Proteomes" id="UP000756132">
    <property type="component" value="Chromosome 12"/>
</dbReference>
<accession>A0A9Q8PLD9</accession>
<dbReference type="GeneID" id="71993352"/>
<dbReference type="RefSeq" id="XP_047768923.1">
    <property type="nucleotide sequence ID" value="XM_047912622.1"/>
</dbReference>
<evidence type="ECO:0000313" key="1">
    <source>
        <dbReference type="EMBL" id="UJO24557.1"/>
    </source>
</evidence>
<evidence type="ECO:0000313" key="2">
    <source>
        <dbReference type="Proteomes" id="UP000756132"/>
    </source>
</evidence>
<reference evidence="1" key="1">
    <citation type="submission" date="2021-12" db="EMBL/GenBank/DDBJ databases">
        <authorList>
            <person name="Zaccaron A."/>
            <person name="Stergiopoulos I."/>
        </authorList>
    </citation>
    <scope>NUCLEOTIDE SEQUENCE</scope>
    <source>
        <strain evidence="1">Race5_Kim</strain>
    </source>
</reference>
<dbReference type="AlphaFoldDB" id="A0A9Q8PLD9"/>
<reference evidence="1" key="2">
    <citation type="journal article" date="2022" name="Microb. Genom.">
        <title>A chromosome-scale genome assembly of the tomato pathogen Cladosporium fulvum reveals a compartmentalized genome architecture and the presence of a dispensable chromosome.</title>
        <authorList>
            <person name="Zaccaron A.Z."/>
            <person name="Chen L.H."/>
            <person name="Samaras A."/>
            <person name="Stergiopoulos I."/>
        </authorList>
    </citation>
    <scope>NUCLEOTIDE SEQUENCE</scope>
    <source>
        <strain evidence="1">Race5_Kim</strain>
    </source>
</reference>
<proteinExistence type="predicted"/>
<gene>
    <name evidence="1" type="ORF">CLAFUR5_13474</name>
</gene>
<sequence>MERGRRVEAKSPDNCWYIAQVIHLQLDPKTGDLVKVQVEYLNAYLDSQGEKQHLRKHCKLNEVKLMTGLTSPCMRDCHGIPYYAGTPQVKSDGKMKKKLGERVDQKVKTKADVKAWYEEQLTIEGQTRHYAKEDALLKAPTRTREEEEFLVFRSECHAAHQQAGNFVHSLAKANLDGEAFLQQPELLRQVQL</sequence>
<dbReference type="KEGG" id="ffu:CLAFUR5_13474"/>
<keyword evidence="2" id="KW-1185">Reference proteome</keyword>